<gene>
    <name evidence="4" type="ORF">SAMN05421759_102181</name>
</gene>
<dbReference type="PROSITE" id="PS51186">
    <property type="entry name" value="GNAT"/>
    <property type="match status" value="1"/>
</dbReference>
<accession>A0A1N7KY68</accession>
<keyword evidence="5" id="KW-1185">Reference proteome</keyword>
<protein>
    <submittedName>
        <fullName evidence="4">Ribosomal-protein-alanine N-acetyltransferase</fullName>
    </submittedName>
</protein>
<organism evidence="4 5">
    <name type="scientific">Roseivivax lentus</name>
    <dbReference type="NCBI Taxonomy" id="633194"/>
    <lineage>
        <taxon>Bacteria</taxon>
        <taxon>Pseudomonadati</taxon>
        <taxon>Pseudomonadota</taxon>
        <taxon>Alphaproteobacteria</taxon>
        <taxon>Rhodobacterales</taxon>
        <taxon>Roseobacteraceae</taxon>
        <taxon>Roseivivax</taxon>
    </lineage>
</organism>
<keyword evidence="1 4" id="KW-0808">Transferase</keyword>
<feature type="domain" description="N-acetyltransferase" evidence="3">
    <location>
        <begin position="1"/>
        <end position="137"/>
    </location>
</feature>
<dbReference type="Proteomes" id="UP000186684">
    <property type="component" value="Unassembled WGS sequence"/>
</dbReference>
<dbReference type="STRING" id="633194.SAMN05421759_102181"/>
<dbReference type="SUPFAM" id="SSF55729">
    <property type="entry name" value="Acyl-CoA N-acyltransferases (Nat)"/>
    <property type="match status" value="1"/>
</dbReference>
<name>A0A1N7KY68_9RHOB</name>
<dbReference type="OrthoDB" id="9804026at2"/>
<dbReference type="Gene3D" id="3.40.630.30">
    <property type="match status" value="1"/>
</dbReference>
<dbReference type="InterPro" id="IPR000182">
    <property type="entry name" value="GNAT_dom"/>
</dbReference>
<dbReference type="EMBL" id="FTOQ01000002">
    <property type="protein sequence ID" value="SIS66528.1"/>
    <property type="molecule type" value="Genomic_DNA"/>
</dbReference>
<evidence type="ECO:0000256" key="1">
    <source>
        <dbReference type="ARBA" id="ARBA00022679"/>
    </source>
</evidence>
<dbReference type="CDD" id="cd04301">
    <property type="entry name" value="NAT_SF"/>
    <property type="match status" value="1"/>
</dbReference>
<dbReference type="GO" id="GO:0016747">
    <property type="term" value="F:acyltransferase activity, transferring groups other than amino-acyl groups"/>
    <property type="evidence" value="ECO:0007669"/>
    <property type="project" value="InterPro"/>
</dbReference>
<evidence type="ECO:0000256" key="2">
    <source>
        <dbReference type="ARBA" id="ARBA00023315"/>
    </source>
</evidence>
<dbReference type="AlphaFoldDB" id="A0A1N7KY68"/>
<dbReference type="RefSeq" id="WP_076445474.1">
    <property type="nucleotide sequence ID" value="NZ_FTOQ01000002.1"/>
</dbReference>
<proteinExistence type="predicted"/>
<dbReference type="Pfam" id="PF00583">
    <property type="entry name" value="Acetyltransf_1"/>
    <property type="match status" value="1"/>
</dbReference>
<sequence length="155" mass="16630">MSPDAAAAILAAAYRHQRAWTAQEVAATLETPGARLFHTQGAVLIARLLPEEAEILALATDPARQRTGAAMQLLQSFHVAARSEGATRAFLEVAAANAPARALYTAAGYAEIGRRPRYYRLVDGHRDDAVVMQRALDEKSALTSRERPVPGPKSG</sequence>
<reference evidence="5" key="1">
    <citation type="submission" date="2017-01" db="EMBL/GenBank/DDBJ databases">
        <authorList>
            <person name="Varghese N."/>
            <person name="Submissions S."/>
        </authorList>
    </citation>
    <scope>NUCLEOTIDE SEQUENCE [LARGE SCALE GENOMIC DNA]</scope>
    <source>
        <strain evidence="5">DSM 29430</strain>
    </source>
</reference>
<evidence type="ECO:0000259" key="3">
    <source>
        <dbReference type="PROSITE" id="PS51186"/>
    </source>
</evidence>
<evidence type="ECO:0000313" key="4">
    <source>
        <dbReference type="EMBL" id="SIS66528.1"/>
    </source>
</evidence>
<dbReference type="PANTHER" id="PTHR43420">
    <property type="entry name" value="ACETYLTRANSFERASE"/>
    <property type="match status" value="1"/>
</dbReference>
<keyword evidence="2" id="KW-0012">Acyltransferase</keyword>
<dbReference type="InterPro" id="IPR050680">
    <property type="entry name" value="YpeA/RimI_acetyltransf"/>
</dbReference>
<dbReference type="PANTHER" id="PTHR43420:SF51">
    <property type="entry name" value="PEPTIDYL-LYSINE N-ACETYLTRANSFERASE YIAC"/>
    <property type="match status" value="1"/>
</dbReference>
<dbReference type="InterPro" id="IPR016181">
    <property type="entry name" value="Acyl_CoA_acyltransferase"/>
</dbReference>
<evidence type="ECO:0000313" key="5">
    <source>
        <dbReference type="Proteomes" id="UP000186684"/>
    </source>
</evidence>